<name>A0A6N1VAG3_9HYPH</name>
<proteinExistence type="inferred from homology"/>
<dbReference type="InterPro" id="IPR006076">
    <property type="entry name" value="FAD-dep_OxRdtase"/>
</dbReference>
<dbReference type="RefSeq" id="WP_175275823.1">
    <property type="nucleotide sequence ID" value="NZ_CP054836.1"/>
</dbReference>
<accession>A0A6N1VAG3</accession>
<keyword evidence="4" id="KW-0560">Oxidoreductase</keyword>
<dbReference type="PANTHER" id="PTHR43104">
    <property type="entry name" value="L-2-HYDROXYGLUTARATE DEHYDROGENASE, MITOCHONDRIAL"/>
    <property type="match status" value="1"/>
</dbReference>
<evidence type="ECO:0000256" key="2">
    <source>
        <dbReference type="ARBA" id="ARBA00022630"/>
    </source>
</evidence>
<feature type="domain" description="FAD dependent oxidoreductase" evidence="6">
    <location>
        <begin position="6"/>
        <end position="356"/>
    </location>
</feature>
<evidence type="ECO:0000259" key="6">
    <source>
        <dbReference type="Pfam" id="PF01266"/>
    </source>
</evidence>
<evidence type="ECO:0000313" key="8">
    <source>
        <dbReference type="Proteomes" id="UP000509367"/>
    </source>
</evidence>
<evidence type="ECO:0000313" key="7">
    <source>
        <dbReference type="EMBL" id="QKV17926.1"/>
    </source>
</evidence>
<dbReference type="Gene3D" id="3.50.50.60">
    <property type="entry name" value="FAD/NAD(P)-binding domain"/>
    <property type="match status" value="1"/>
</dbReference>
<dbReference type="PANTHER" id="PTHR43104:SF4">
    <property type="entry name" value="L-2-HYDROXYGLUTARATE DEHYDROGENASE, MITOCHONDRIAL"/>
    <property type="match status" value="1"/>
</dbReference>
<sequence length="361" mass="38089">MPEKVDCVVIGAGVVGLAAARSLAMAGREVLVLEADRVIGNGTSSRNSEVIHAGLYYPQGSLKARFCRAGRDMLYAYCMERGVPFRRIGKLVVATDETETATLEVIARHAAGNGVEDLEMLGADDARRLEPAVRATAALLSPSTGIIDSHAYMLALQGDAEAHGALVAFRAPVEGGEIRDDGMLLRVGGADPVTLHARQVVNAGGLAAHKIAASVSGLPAKAIPAIRYAKGNYFALAGKAPFRRLIYPVPVKGGLGIHLTLDLAGKARFGPDVEWIDGIDYSVSGERAEQFAAAVRRYWPELPEGALQPDYAGIRTQIADMAVPDFSIENSTGVLVNLFGIESPGLTSSLAIAQYVRGLVC</sequence>
<evidence type="ECO:0000256" key="5">
    <source>
        <dbReference type="ARBA" id="ARBA00037941"/>
    </source>
</evidence>
<keyword evidence="3" id="KW-0274">FAD</keyword>
<protein>
    <submittedName>
        <fullName evidence="7">NAD(P)/FAD-dependent oxidoreductase</fullName>
    </submittedName>
</protein>
<comment type="similarity">
    <text evidence="5">Belongs to the L2HGDH family.</text>
</comment>
<dbReference type="Pfam" id="PF01266">
    <property type="entry name" value="DAO"/>
    <property type="match status" value="1"/>
</dbReference>
<dbReference type="Proteomes" id="UP000509367">
    <property type="component" value="Chromosome"/>
</dbReference>
<evidence type="ECO:0000256" key="1">
    <source>
        <dbReference type="ARBA" id="ARBA00001974"/>
    </source>
</evidence>
<evidence type="ECO:0000256" key="4">
    <source>
        <dbReference type="ARBA" id="ARBA00023002"/>
    </source>
</evidence>
<reference evidence="7 8" key="1">
    <citation type="submission" date="2020-06" db="EMBL/GenBank/DDBJ databases">
        <title>Oricola thermophila sp. nov. isolated from a tidal sediments.</title>
        <authorList>
            <person name="Kwon K.K."/>
            <person name="Yang S.-H."/>
            <person name="Park M.-J."/>
        </authorList>
    </citation>
    <scope>NUCLEOTIDE SEQUENCE [LARGE SCALE GENOMIC DNA]</scope>
    <source>
        <strain evidence="7 8">MEBiC13590</strain>
    </source>
</reference>
<dbReference type="KEGG" id="orm:HTY61_05350"/>
<gene>
    <name evidence="7" type="ORF">HTY61_05350</name>
</gene>
<dbReference type="InterPro" id="IPR036188">
    <property type="entry name" value="FAD/NAD-bd_sf"/>
</dbReference>
<keyword evidence="2" id="KW-0285">Flavoprotein</keyword>
<dbReference type="EMBL" id="CP054836">
    <property type="protein sequence ID" value="QKV17926.1"/>
    <property type="molecule type" value="Genomic_DNA"/>
</dbReference>
<evidence type="ECO:0000256" key="3">
    <source>
        <dbReference type="ARBA" id="ARBA00022827"/>
    </source>
</evidence>
<dbReference type="SUPFAM" id="SSF51905">
    <property type="entry name" value="FAD/NAD(P)-binding domain"/>
    <property type="match status" value="1"/>
</dbReference>
<comment type="cofactor">
    <cofactor evidence="1">
        <name>FAD</name>
        <dbReference type="ChEBI" id="CHEBI:57692"/>
    </cofactor>
</comment>
<dbReference type="Gene3D" id="3.30.9.10">
    <property type="entry name" value="D-Amino Acid Oxidase, subunit A, domain 2"/>
    <property type="match status" value="1"/>
</dbReference>
<dbReference type="GO" id="GO:0047545">
    <property type="term" value="F:(S)-2-hydroxyglutarate dehydrogenase activity"/>
    <property type="evidence" value="ECO:0007669"/>
    <property type="project" value="TreeGrafter"/>
</dbReference>
<keyword evidence="8" id="KW-1185">Reference proteome</keyword>
<dbReference type="AlphaFoldDB" id="A0A6N1VAG3"/>
<organism evidence="7 8">
    <name type="scientific">Oricola thermophila</name>
    <dbReference type="NCBI Taxonomy" id="2742145"/>
    <lineage>
        <taxon>Bacteria</taxon>
        <taxon>Pseudomonadati</taxon>
        <taxon>Pseudomonadota</taxon>
        <taxon>Alphaproteobacteria</taxon>
        <taxon>Hyphomicrobiales</taxon>
        <taxon>Ahrensiaceae</taxon>
        <taxon>Oricola</taxon>
    </lineage>
</organism>